<dbReference type="PANTHER" id="PTHR47331">
    <property type="entry name" value="PHD-TYPE DOMAIN-CONTAINING PROTEIN"/>
    <property type="match status" value="1"/>
</dbReference>
<name>A0A164SRF9_9CRUS</name>
<dbReference type="STRING" id="35525.A0A164SRF9"/>
<dbReference type="PANTHER" id="PTHR47331:SF5">
    <property type="entry name" value="RIBONUCLEASE H"/>
    <property type="match status" value="1"/>
</dbReference>
<evidence type="ECO:0000256" key="2">
    <source>
        <dbReference type="SAM" id="MobiDB-lite"/>
    </source>
</evidence>
<dbReference type="EMBL" id="LRGB01001942">
    <property type="protein sequence ID" value="KZS09873.1"/>
    <property type="molecule type" value="Genomic_DNA"/>
</dbReference>
<dbReference type="GO" id="GO:0071897">
    <property type="term" value="P:DNA biosynthetic process"/>
    <property type="evidence" value="ECO:0007669"/>
    <property type="project" value="UniProtKB-ARBA"/>
</dbReference>
<proteinExistence type="predicted"/>
<accession>A0A164SRF9</accession>
<keyword evidence="1" id="KW-0175">Coiled coil</keyword>
<dbReference type="InterPro" id="IPR005312">
    <property type="entry name" value="DUF1759"/>
</dbReference>
<dbReference type="Pfam" id="PF03564">
    <property type="entry name" value="DUF1759"/>
    <property type="match status" value="1"/>
</dbReference>
<dbReference type="SUPFAM" id="SSF56672">
    <property type="entry name" value="DNA/RNA polymerases"/>
    <property type="match status" value="1"/>
</dbReference>
<dbReference type="Pfam" id="PF05380">
    <property type="entry name" value="Peptidase_A17"/>
    <property type="match status" value="1"/>
</dbReference>
<dbReference type="InterPro" id="IPR043502">
    <property type="entry name" value="DNA/RNA_pol_sf"/>
</dbReference>
<evidence type="ECO:0000313" key="4">
    <source>
        <dbReference type="Proteomes" id="UP000076858"/>
    </source>
</evidence>
<evidence type="ECO:0000256" key="1">
    <source>
        <dbReference type="SAM" id="Coils"/>
    </source>
</evidence>
<protein>
    <recommendedName>
        <fullName evidence="5">Peptidase A2 domain-containing protein</fullName>
    </recommendedName>
</protein>
<reference evidence="3 4" key="1">
    <citation type="submission" date="2016-03" db="EMBL/GenBank/DDBJ databases">
        <title>EvidentialGene: Evidence-directed Construction of Genes on Genomes.</title>
        <authorList>
            <person name="Gilbert D.G."/>
            <person name="Choi J.-H."/>
            <person name="Mockaitis K."/>
            <person name="Colbourne J."/>
            <person name="Pfrender M."/>
        </authorList>
    </citation>
    <scope>NUCLEOTIDE SEQUENCE [LARGE SCALE GENOMIC DNA]</scope>
    <source>
        <strain evidence="3 4">Xinb3</strain>
        <tissue evidence="3">Complete organism</tissue>
    </source>
</reference>
<evidence type="ECO:0008006" key="5">
    <source>
        <dbReference type="Google" id="ProtNLM"/>
    </source>
</evidence>
<evidence type="ECO:0000313" key="3">
    <source>
        <dbReference type="EMBL" id="KZS09873.1"/>
    </source>
</evidence>
<keyword evidence="4" id="KW-1185">Reference proteome</keyword>
<dbReference type="InterPro" id="IPR008042">
    <property type="entry name" value="Retrotrans_Pao"/>
</dbReference>
<gene>
    <name evidence="3" type="ORF">APZ42_025798</name>
</gene>
<comment type="caution">
    <text evidence="3">The sequence shown here is derived from an EMBL/GenBank/DDBJ whole genome shotgun (WGS) entry which is preliminary data.</text>
</comment>
<feature type="region of interest" description="Disordered" evidence="2">
    <location>
        <begin position="153"/>
        <end position="188"/>
    </location>
</feature>
<feature type="coiled-coil region" evidence="1">
    <location>
        <begin position="106"/>
        <end position="139"/>
    </location>
</feature>
<organism evidence="3 4">
    <name type="scientific">Daphnia magna</name>
    <dbReference type="NCBI Taxonomy" id="35525"/>
    <lineage>
        <taxon>Eukaryota</taxon>
        <taxon>Metazoa</taxon>
        <taxon>Ecdysozoa</taxon>
        <taxon>Arthropoda</taxon>
        <taxon>Crustacea</taxon>
        <taxon>Branchiopoda</taxon>
        <taxon>Diplostraca</taxon>
        <taxon>Cladocera</taxon>
        <taxon>Anomopoda</taxon>
        <taxon>Daphniidae</taxon>
        <taxon>Daphnia</taxon>
    </lineage>
</organism>
<dbReference type="Proteomes" id="UP000076858">
    <property type="component" value="Unassembled WGS sequence"/>
</dbReference>
<dbReference type="OrthoDB" id="8050317at2759"/>
<sequence>MMTYVCKEATLIRFWTGFRKANERMGSASDSEEEVDAKTIFAIRTSAKRRHTRQANHLKALIDGGGKADDVNVALAVLEAAYSEVAAEEYSNKEKEKMDVAPNAKKRRLELEFEREQAKLEEQRKLEDIRQQSQREQEDLTLQIEYQRQLEGLKSPGKSNFKPRFSSTINDSDDEKRPRGPWPKISITPFNGDSRTWPDFELSFGALINNTRMPEDMKLLALRENLEPDVRRRVANLFVASADYQTSWKALTDRYGNRQAIMHAHVQELLALQPFSSGDLKSLVNMAALVKDAVTSVNQEEGQSYSNIVSQLIRALPSELQREWGRFLYPLRPRVPGLADFDKWIEGIVGAEEFLGASASRNARKSPQTPAKMVKFGPTVRMAAIQNPTNEDNTCTVCHANPGHPLAFCQIFIDFSPTQRAEATTKCTVTDCSQWHHPLLHGSGRVFPRRSGNKVAHIERLYINFPVLVAIVPIWVIVHNGAFLNLEMLDPGSEITLMRKDFVENIGVSGPPDALHLGSCLDSQLLQMQLIKFDIFSIDKRNKFHVEEAIVVPSIKGSDRRINWPKEKLRWDHLADLDLPEIDSGKVDVLIGQDIEDAHRQLATRKSQNRKAPTGKLTPFGWTVIGRIPASILKGPSKKNLSCHSTGVENLSDADLVTVVQNFYATETFGTSTAPLNMSVEDAMAFEMLASSIKNVGARFELGLPWKNPRKDLPDNRASALQRLKSVEKRLLKDPKIAERYVSAIEKYVFDGHARLLATSELGGSKGRVWYLPHHYVINTNKPNKIRVVFDGAAKLQDTSLNDHLLRGPVLLANLVGILIRLREAPVAVAGDIEAMYNQVRVHPDDQSAQRFLWCAQGVYATEAYGKYPELKDIVKTSFYVDNFIDSFETENKAIMTVQRVTETLKVGGFRLNQWVSSSRLVLASIPESETVHSSLNLDLDELPVERSLGMMWNCQLDRFQFTTLQPVSVKTKREMLAEIAKIFDPLGFLLPVTTYAKVLFQEVWKTTQPSRTSPPKEEPLKWDDQLPEHIIHSWEKWRAELPFVGDLTVPRCFRDHLFQKEKTTFNLHVCCDASAVAFGAVCYILMESGTEIDVKFVFAKSRVAPIKGLSIPRLELQAAVLASRIASMVRKELRLPIRSVRFWSDSEIVLKWLASENRRYSSFVHHRVNEVTESSSSDDWSFIGGLDNPADDCSHGLRPTQLYNHHRWFEGPLFLKEPMENWPKYHDRHEPKTEDLEFIKEKFVGSTEVTPTDEISDLFSTKSSLADLIEAVVNITRRTSPTNATNAPVTVEEEKCALKIAIKKAQELCFAPETETESLEWAEE</sequence>